<keyword evidence="5" id="KW-1185">Reference proteome</keyword>
<evidence type="ECO:0000313" key="4">
    <source>
        <dbReference type="EMBL" id="TQQ83142.1"/>
    </source>
</evidence>
<dbReference type="InterPro" id="IPR002641">
    <property type="entry name" value="PNPLA_dom"/>
</dbReference>
<dbReference type="AlphaFoldDB" id="A0A544QSY3"/>
<dbReference type="Pfam" id="PF01734">
    <property type="entry name" value="Patatin"/>
    <property type="match status" value="1"/>
</dbReference>
<comment type="caution">
    <text evidence="4">The sequence shown here is derived from an EMBL/GenBank/DDBJ whole genome shotgun (WGS) entry which is preliminary data.</text>
</comment>
<keyword evidence="1 2" id="KW-0443">Lipid metabolism</keyword>
<name>A0A544QSY3_9FIRM</name>
<dbReference type="SUPFAM" id="SSF52151">
    <property type="entry name" value="FabD/lysophospholipase-like"/>
    <property type="match status" value="1"/>
</dbReference>
<sequence length="259" mass="29469">MRYRGDVMKTGICIEGGGAKGAYEAGIIKALYDRGIKRYDYIAGTSIGSVTGYFLITGNVEKLVDMWKNIDCLGVDKVENDGITVDNSPVINILNELSGEIDKDSELYVNYVKIDGCKMNEVVEEVSHMNKEDMIERIKYSSLLPFNPDRSMKFRDRFALDLQKGIYDGYCLDGGLIRGLMLDPVFDKNPDRIVIISTKDDFEVPEELRDKHKNTEIIVVKPEQKFDPKATLYFEKNFCNRIFEEGYRLGMQAADRHGI</sequence>
<dbReference type="OrthoDB" id="9770965at2"/>
<dbReference type="InterPro" id="IPR016035">
    <property type="entry name" value="Acyl_Trfase/lysoPLipase"/>
</dbReference>
<feature type="short sequence motif" description="DGA/G" evidence="2">
    <location>
        <begin position="173"/>
        <end position="175"/>
    </location>
</feature>
<evidence type="ECO:0000313" key="5">
    <source>
        <dbReference type="Proteomes" id="UP000317863"/>
    </source>
</evidence>
<organism evidence="4 5">
    <name type="scientific">Peptacetobacter hominis</name>
    <dbReference type="NCBI Taxonomy" id="2743610"/>
    <lineage>
        <taxon>Bacteria</taxon>
        <taxon>Bacillati</taxon>
        <taxon>Bacillota</taxon>
        <taxon>Clostridia</taxon>
        <taxon>Peptostreptococcales</taxon>
        <taxon>Peptostreptococcaceae</taxon>
        <taxon>Peptacetobacter</taxon>
    </lineage>
</organism>
<feature type="short sequence motif" description="GXSXG" evidence="2">
    <location>
        <begin position="44"/>
        <end position="48"/>
    </location>
</feature>
<keyword evidence="2" id="KW-0442">Lipid degradation</keyword>
<keyword evidence="2" id="KW-0378">Hydrolase</keyword>
<feature type="active site" description="Nucleophile" evidence="2">
    <location>
        <position position="46"/>
    </location>
</feature>
<dbReference type="GO" id="GO:0016787">
    <property type="term" value="F:hydrolase activity"/>
    <property type="evidence" value="ECO:0007669"/>
    <property type="project" value="UniProtKB-UniRule"/>
</dbReference>
<dbReference type="GO" id="GO:0016042">
    <property type="term" value="P:lipid catabolic process"/>
    <property type="evidence" value="ECO:0007669"/>
    <property type="project" value="UniProtKB-UniRule"/>
</dbReference>
<gene>
    <name evidence="4" type="ORF">EXD82_09985</name>
</gene>
<feature type="active site" description="Proton acceptor" evidence="2">
    <location>
        <position position="173"/>
    </location>
</feature>
<dbReference type="Gene3D" id="3.40.1090.10">
    <property type="entry name" value="Cytosolic phospholipase A2 catalytic domain"/>
    <property type="match status" value="1"/>
</dbReference>
<evidence type="ECO:0000259" key="3">
    <source>
        <dbReference type="PROSITE" id="PS51635"/>
    </source>
</evidence>
<protein>
    <submittedName>
        <fullName evidence="4">Phospholipase</fullName>
    </submittedName>
</protein>
<feature type="domain" description="PNPLA" evidence="3">
    <location>
        <begin position="12"/>
        <end position="186"/>
    </location>
</feature>
<proteinExistence type="predicted"/>
<reference evidence="4 5" key="1">
    <citation type="submission" date="2019-02" db="EMBL/GenBank/DDBJ databases">
        <title>Peptostreptococcaceae bacterium ZHW00191 nov., a new bacterium isolated from the human gut.</title>
        <authorList>
            <person name="Zhou H.-W."/>
            <person name="Chen X.-J."/>
        </authorList>
    </citation>
    <scope>NUCLEOTIDE SEQUENCE [LARGE SCALE GENOMIC DNA]</scope>
    <source>
        <strain evidence="4 5">ZHW00191</strain>
    </source>
</reference>
<accession>A0A544QSY3</accession>
<dbReference type="PROSITE" id="PS51635">
    <property type="entry name" value="PNPLA"/>
    <property type="match status" value="1"/>
</dbReference>
<dbReference type="EMBL" id="SGJB01000025">
    <property type="protein sequence ID" value="TQQ83142.1"/>
    <property type="molecule type" value="Genomic_DNA"/>
</dbReference>
<evidence type="ECO:0000256" key="1">
    <source>
        <dbReference type="ARBA" id="ARBA00023098"/>
    </source>
</evidence>
<feature type="short sequence motif" description="GXGXXG" evidence="2">
    <location>
        <begin position="16"/>
        <end position="21"/>
    </location>
</feature>
<dbReference type="Proteomes" id="UP000317863">
    <property type="component" value="Unassembled WGS sequence"/>
</dbReference>
<evidence type="ECO:0000256" key="2">
    <source>
        <dbReference type="PROSITE-ProRule" id="PRU01161"/>
    </source>
</evidence>